<reference evidence="1" key="1">
    <citation type="journal article" date="2015" name="Nature">
        <title>Complex archaea that bridge the gap between prokaryotes and eukaryotes.</title>
        <authorList>
            <person name="Spang A."/>
            <person name="Saw J.H."/>
            <person name="Jorgensen S.L."/>
            <person name="Zaremba-Niedzwiedzka K."/>
            <person name="Martijn J."/>
            <person name="Lind A.E."/>
            <person name="van Eijk R."/>
            <person name="Schleper C."/>
            <person name="Guy L."/>
            <person name="Ettema T.J."/>
        </authorList>
    </citation>
    <scope>NUCLEOTIDE SEQUENCE</scope>
</reference>
<sequence>MITVYVAVQGAYSDQGVVGVYDSLESAIAAHHSEGAAWRYHDWGSGGGSWEDHRKWHEAISIQPFELEAHTPGADLLERIKALQEVG</sequence>
<accession>A0A0F9D9Z8</accession>
<evidence type="ECO:0000313" key="1">
    <source>
        <dbReference type="EMBL" id="KKL08863.1"/>
    </source>
</evidence>
<organism evidence="1">
    <name type="scientific">marine sediment metagenome</name>
    <dbReference type="NCBI Taxonomy" id="412755"/>
    <lineage>
        <taxon>unclassified sequences</taxon>
        <taxon>metagenomes</taxon>
        <taxon>ecological metagenomes</taxon>
    </lineage>
</organism>
<name>A0A0F9D9Z8_9ZZZZ</name>
<protein>
    <submittedName>
        <fullName evidence="1">Uncharacterized protein</fullName>
    </submittedName>
</protein>
<comment type="caution">
    <text evidence="1">The sequence shown here is derived from an EMBL/GenBank/DDBJ whole genome shotgun (WGS) entry which is preliminary data.</text>
</comment>
<dbReference type="EMBL" id="LAZR01042709">
    <property type="protein sequence ID" value="KKL08863.1"/>
    <property type="molecule type" value="Genomic_DNA"/>
</dbReference>
<dbReference type="AlphaFoldDB" id="A0A0F9D9Z8"/>
<gene>
    <name evidence="1" type="ORF">LCGC14_2571620</name>
</gene>
<proteinExistence type="predicted"/>